<reference evidence="1" key="1">
    <citation type="submission" date="2015-04" db="EMBL/GenBank/DDBJ databases">
        <title>The genome sequence of the plant pathogenic Rhizarian Plasmodiophora brassicae reveals insights in its biotrophic life cycle and the origin of chitin synthesis.</title>
        <authorList>
            <person name="Schwelm A."/>
            <person name="Fogelqvist J."/>
            <person name="Knaust A."/>
            <person name="Julke S."/>
            <person name="Lilja T."/>
            <person name="Dhandapani V."/>
            <person name="Bonilla-Rosso G."/>
            <person name="Karlsson M."/>
            <person name="Shevchenko A."/>
            <person name="Choi S.R."/>
            <person name="Kim H.G."/>
            <person name="Park J.Y."/>
            <person name="Lim Y.P."/>
            <person name="Ludwig-Muller J."/>
            <person name="Dixelius C."/>
        </authorList>
    </citation>
    <scope>NUCLEOTIDE SEQUENCE</scope>
    <source>
        <tissue evidence="1">Potato root galls</tissue>
    </source>
</reference>
<name>A0A0H5R8M1_9EUKA</name>
<dbReference type="EMBL" id="HACM01004267">
    <property type="protein sequence ID" value="CRZ04709.1"/>
    <property type="molecule type" value="Transcribed_RNA"/>
</dbReference>
<organism evidence="1">
    <name type="scientific">Spongospora subterranea</name>
    <dbReference type="NCBI Taxonomy" id="70186"/>
    <lineage>
        <taxon>Eukaryota</taxon>
        <taxon>Sar</taxon>
        <taxon>Rhizaria</taxon>
        <taxon>Endomyxa</taxon>
        <taxon>Phytomyxea</taxon>
        <taxon>Plasmodiophorida</taxon>
        <taxon>Plasmodiophoridae</taxon>
        <taxon>Spongospora</taxon>
    </lineage>
</organism>
<dbReference type="AlphaFoldDB" id="A0A0H5R8M1"/>
<sequence>MRKVSEEPLFALEVFFNSTRNTKTQNNNCVAVRSQLEVFFKSRGNMQTQNRICDVVRSAVVIAIDNYLLDSLCRFTGDLNVMRPHTRQISEHIMGHVDKNLISCLEFASLPWQQQQNLVSFAPMSLKGEFSSSVVGILATMSVVFRSTTSCGYHHSTLKLFWNSSVKLLELHGANRQDVFDCLRLHIMDRIAYAKGSSRGKLHWNRNQDTGNILIMHRRRKADTKG</sequence>
<proteinExistence type="predicted"/>
<evidence type="ECO:0000313" key="1">
    <source>
        <dbReference type="EMBL" id="CRZ04709.1"/>
    </source>
</evidence>
<accession>A0A0H5R8M1</accession>
<protein>
    <submittedName>
        <fullName evidence="1">Uncharacterized protein</fullName>
    </submittedName>
</protein>